<keyword evidence="1" id="KW-0812">Transmembrane</keyword>
<keyword evidence="1" id="KW-0472">Membrane</keyword>
<dbReference type="PIRSF" id="PIRSF018266">
    <property type="entry name" value="FecR"/>
    <property type="match status" value="1"/>
</dbReference>
<feature type="transmembrane region" description="Helical" evidence="1">
    <location>
        <begin position="88"/>
        <end position="107"/>
    </location>
</feature>
<evidence type="ECO:0000313" key="5">
    <source>
        <dbReference type="Proteomes" id="UP001409291"/>
    </source>
</evidence>
<dbReference type="Proteomes" id="UP001409291">
    <property type="component" value="Unassembled WGS sequence"/>
</dbReference>
<proteinExistence type="predicted"/>
<dbReference type="Gene3D" id="2.60.120.1440">
    <property type="match status" value="1"/>
</dbReference>
<evidence type="ECO:0000256" key="1">
    <source>
        <dbReference type="SAM" id="Phobius"/>
    </source>
</evidence>
<dbReference type="EMBL" id="JBDJNQ010000001">
    <property type="protein sequence ID" value="MEN5376033.1"/>
    <property type="molecule type" value="Genomic_DNA"/>
</dbReference>
<feature type="domain" description="Protein FecR C-terminal" evidence="3">
    <location>
        <begin position="252"/>
        <end position="320"/>
    </location>
</feature>
<name>A0ABV0BPE5_9SPHI</name>
<dbReference type="InterPro" id="IPR032508">
    <property type="entry name" value="FecR_C"/>
</dbReference>
<feature type="domain" description="FecR protein" evidence="2">
    <location>
        <begin position="127"/>
        <end position="209"/>
    </location>
</feature>
<keyword evidence="1" id="KW-1133">Transmembrane helix</keyword>
<dbReference type="Pfam" id="PF16344">
    <property type="entry name" value="FecR_C"/>
    <property type="match status" value="1"/>
</dbReference>
<evidence type="ECO:0000259" key="3">
    <source>
        <dbReference type="Pfam" id="PF16344"/>
    </source>
</evidence>
<accession>A0ABV0BPE5</accession>
<dbReference type="PANTHER" id="PTHR30273:SF2">
    <property type="entry name" value="PROTEIN FECR"/>
    <property type="match status" value="1"/>
</dbReference>
<evidence type="ECO:0000259" key="2">
    <source>
        <dbReference type="Pfam" id="PF04773"/>
    </source>
</evidence>
<reference evidence="4 5" key="1">
    <citation type="submission" date="2024-04" db="EMBL/GenBank/DDBJ databases">
        <title>WGS of bacteria from Torrens River.</title>
        <authorList>
            <person name="Wyrsch E.R."/>
            <person name="Drigo B."/>
        </authorList>
    </citation>
    <scope>NUCLEOTIDE SEQUENCE [LARGE SCALE GENOMIC DNA]</scope>
    <source>
        <strain evidence="4 5">TWI391</strain>
    </source>
</reference>
<dbReference type="RefSeq" id="WP_346580492.1">
    <property type="nucleotide sequence ID" value="NZ_JBDJNQ010000001.1"/>
</dbReference>
<organism evidence="4 5">
    <name type="scientific">Sphingobacterium kitahiroshimense</name>
    <dbReference type="NCBI Taxonomy" id="470446"/>
    <lineage>
        <taxon>Bacteria</taxon>
        <taxon>Pseudomonadati</taxon>
        <taxon>Bacteroidota</taxon>
        <taxon>Sphingobacteriia</taxon>
        <taxon>Sphingobacteriales</taxon>
        <taxon>Sphingobacteriaceae</taxon>
        <taxon>Sphingobacterium</taxon>
    </lineage>
</organism>
<protein>
    <submittedName>
        <fullName evidence="4">FecR domain-containing protein</fullName>
    </submittedName>
</protein>
<dbReference type="InterPro" id="IPR006860">
    <property type="entry name" value="FecR"/>
</dbReference>
<keyword evidence="5" id="KW-1185">Reference proteome</keyword>
<dbReference type="InterPro" id="IPR012373">
    <property type="entry name" value="Ferrdict_sens_TM"/>
</dbReference>
<dbReference type="Pfam" id="PF04773">
    <property type="entry name" value="FecR"/>
    <property type="match status" value="1"/>
</dbReference>
<sequence length="322" mass="37508">MNKELLEKYIIGETNEEENSRIKNWLEQDIRNRTEYLKIKDLWDRLPKPLEAPEVDVDQAWENFKFARENRDAGVIEVAENKTVMMKWNWWVAAGVLVICSLGFYLFNNSYKQEKNLFSATAVLSDSLPDGSQVTLNKNSEIVYSRTWMSKQRNVKLEKGEVFFDVVKDKEHPFVIKSGKSQITVVGTSFNVRRHEGATEVIVATGLVKVSYSNKEVYLHPKEMITIQDSDTTKVSVKKMPDLFYKYYVDREFVFENTKLERVVELLIKAYDQKIVIDREADKKLLLTATFQQNSLNQILQVISDTFKCKVIIKDSIIHITR</sequence>
<evidence type="ECO:0000313" key="4">
    <source>
        <dbReference type="EMBL" id="MEN5376033.1"/>
    </source>
</evidence>
<comment type="caution">
    <text evidence="4">The sequence shown here is derived from an EMBL/GenBank/DDBJ whole genome shotgun (WGS) entry which is preliminary data.</text>
</comment>
<gene>
    <name evidence="4" type="ORF">ABE541_02050</name>
</gene>
<dbReference type="Gene3D" id="3.55.50.30">
    <property type="match status" value="1"/>
</dbReference>
<dbReference type="PANTHER" id="PTHR30273">
    <property type="entry name" value="PERIPLASMIC SIGNAL SENSOR AND SIGMA FACTOR ACTIVATOR FECR-RELATED"/>
    <property type="match status" value="1"/>
</dbReference>